<evidence type="ECO:0000259" key="21">
    <source>
        <dbReference type="Pfam" id="PF06750"/>
    </source>
</evidence>
<keyword evidence="9 18" id="KW-0812">Transmembrane</keyword>
<evidence type="ECO:0000256" key="7">
    <source>
        <dbReference type="ARBA" id="ARBA00022679"/>
    </source>
</evidence>
<organism evidence="22 23">
    <name type="scientific">Thiolapillus brandeum</name>
    <dbReference type="NCBI Taxonomy" id="1076588"/>
    <lineage>
        <taxon>Bacteria</taxon>
        <taxon>Pseudomonadati</taxon>
        <taxon>Pseudomonadota</taxon>
        <taxon>Gammaproteobacteria</taxon>
        <taxon>Chromatiales</taxon>
        <taxon>Sedimenticolaceae</taxon>
        <taxon>Thiolapillus</taxon>
    </lineage>
</organism>
<dbReference type="GO" id="GO:0005886">
    <property type="term" value="C:plasma membrane"/>
    <property type="evidence" value="ECO:0007669"/>
    <property type="project" value="UniProtKB-SubCell"/>
</dbReference>
<dbReference type="EC" id="2.1.1.-" evidence="18"/>
<evidence type="ECO:0000256" key="17">
    <source>
        <dbReference type="RuleBase" id="RU003793"/>
    </source>
</evidence>
<keyword evidence="5 18" id="KW-0489">Methyltransferase</keyword>
<dbReference type="InterPro" id="IPR014032">
    <property type="entry name" value="Peptidase_A24A_bac"/>
</dbReference>
<keyword evidence="6 18" id="KW-0645">Protease</keyword>
<dbReference type="EMBL" id="AP012273">
    <property type="protein sequence ID" value="BAO43519.1"/>
    <property type="molecule type" value="Genomic_DNA"/>
</dbReference>
<dbReference type="GO" id="GO:0032259">
    <property type="term" value="P:methylation"/>
    <property type="evidence" value="ECO:0007669"/>
    <property type="project" value="UniProtKB-KW"/>
</dbReference>
<evidence type="ECO:0000256" key="10">
    <source>
        <dbReference type="ARBA" id="ARBA00022801"/>
    </source>
</evidence>
<keyword evidence="11 19" id="KW-1133">Transmembrane helix</keyword>
<keyword evidence="7 18" id="KW-0808">Transferase</keyword>
<dbReference type="GO" id="GO:0004190">
    <property type="term" value="F:aspartic-type endopeptidase activity"/>
    <property type="evidence" value="ECO:0007669"/>
    <property type="project" value="UniProtKB-EC"/>
</dbReference>
<feature type="domain" description="Prepilin peptidase A24 N-terminal" evidence="21">
    <location>
        <begin position="16"/>
        <end position="126"/>
    </location>
</feature>
<sequence length="290" mass="32332">MEVFAQPAILYPLGFILGLLVGSFLNVVIFRLPRRMEQDLKDACEELAGNEVDYRPNKWFGLAWLMYPPSSCMSCGHKIRAWENIPVVSWLLQKGRCAACGVRLSVQYPVVELLSALFSLVVVWHFGFTWQALAALVLTWALLAMSVIDIRLQILPDVLILPLIWLGLLLNLDGMFTDIQSAIYGAVAGYLSLWFLFHLFLLITGKEGMGYGDFKLFALFGAWLGWQFLPQILLVSAVVGAISGLGMILFLGRDKSIPIPFGPYLAAAGWIAMIWGEDINRSYLQLAGLQ</sequence>
<evidence type="ECO:0000256" key="11">
    <source>
        <dbReference type="ARBA" id="ARBA00022989"/>
    </source>
</evidence>
<dbReference type="Gene3D" id="1.20.120.1220">
    <property type="match status" value="1"/>
</dbReference>
<evidence type="ECO:0000259" key="20">
    <source>
        <dbReference type="Pfam" id="PF01478"/>
    </source>
</evidence>
<evidence type="ECO:0000256" key="13">
    <source>
        <dbReference type="ARBA" id="ARBA00023268"/>
    </source>
</evidence>
<dbReference type="OrthoDB" id="9789291at2"/>
<gene>
    <name evidence="22" type="ORF">TBH_C0574</name>
</gene>
<dbReference type="Proteomes" id="UP000031631">
    <property type="component" value="Chromosome"/>
</dbReference>
<evidence type="ECO:0000256" key="1">
    <source>
        <dbReference type="ARBA" id="ARBA00004429"/>
    </source>
</evidence>
<dbReference type="Pfam" id="PF06750">
    <property type="entry name" value="A24_N_bact"/>
    <property type="match status" value="1"/>
</dbReference>
<dbReference type="InterPro" id="IPR000045">
    <property type="entry name" value="Prepilin_IV_endopep_pep"/>
</dbReference>
<keyword evidence="23" id="KW-1185">Reference proteome</keyword>
<keyword evidence="8" id="KW-0949">S-adenosyl-L-methionine</keyword>
<name>A0A7U6GH29_9GAMM</name>
<evidence type="ECO:0000313" key="23">
    <source>
        <dbReference type="Proteomes" id="UP000031631"/>
    </source>
</evidence>
<comment type="similarity">
    <text evidence="2 17">Belongs to the peptidase A24 family.</text>
</comment>
<dbReference type="InterPro" id="IPR050882">
    <property type="entry name" value="Prepilin_peptidase/N-MTase"/>
</dbReference>
<feature type="transmembrane region" description="Helical" evidence="19">
    <location>
        <begin position="159"/>
        <end position="176"/>
    </location>
</feature>
<evidence type="ECO:0000313" key="22">
    <source>
        <dbReference type="EMBL" id="BAO43519.1"/>
    </source>
</evidence>
<evidence type="ECO:0000256" key="6">
    <source>
        <dbReference type="ARBA" id="ARBA00022670"/>
    </source>
</evidence>
<evidence type="ECO:0000256" key="14">
    <source>
        <dbReference type="ARBA" id="ARBA00050401"/>
    </source>
</evidence>
<evidence type="ECO:0000256" key="12">
    <source>
        <dbReference type="ARBA" id="ARBA00023136"/>
    </source>
</evidence>
<dbReference type="Pfam" id="PF01478">
    <property type="entry name" value="Peptidase_A24"/>
    <property type="match status" value="1"/>
</dbReference>
<evidence type="ECO:0000256" key="16">
    <source>
        <dbReference type="ARBA" id="ARBA00071870"/>
    </source>
</evidence>
<dbReference type="PANTHER" id="PTHR30487">
    <property type="entry name" value="TYPE 4 PREPILIN-LIKE PROTEINS LEADER PEPTIDE-PROCESSING ENZYME"/>
    <property type="match status" value="1"/>
</dbReference>
<accession>A0A7U6GH29</accession>
<evidence type="ECO:0000256" key="4">
    <source>
        <dbReference type="ARBA" id="ARBA00022519"/>
    </source>
</evidence>
<dbReference type="GO" id="GO:0006465">
    <property type="term" value="P:signal peptide processing"/>
    <property type="evidence" value="ECO:0007669"/>
    <property type="project" value="TreeGrafter"/>
</dbReference>
<comment type="function">
    <text evidence="18">Plays an essential role in type IV pili and type II pseudopili formation by proteolytically removing the leader sequence from substrate proteins and subsequently monomethylating the alpha-amino group of the newly exposed N-terminal phenylalanine.</text>
</comment>
<evidence type="ECO:0000256" key="3">
    <source>
        <dbReference type="ARBA" id="ARBA00022475"/>
    </source>
</evidence>
<keyword evidence="13 18" id="KW-0511">Multifunctional enzyme</keyword>
<keyword evidence="12 19" id="KW-0472">Membrane</keyword>
<feature type="domain" description="Prepilin type IV endopeptidase peptidase" evidence="20">
    <location>
        <begin position="136"/>
        <end position="244"/>
    </location>
</feature>
<feature type="transmembrane region" description="Helical" evidence="19">
    <location>
        <begin position="259"/>
        <end position="276"/>
    </location>
</feature>
<dbReference type="InterPro" id="IPR010627">
    <property type="entry name" value="Prepilin_pept_A24_N"/>
</dbReference>
<evidence type="ECO:0000256" key="18">
    <source>
        <dbReference type="RuleBase" id="RU003794"/>
    </source>
</evidence>
<reference evidence="22 23" key="1">
    <citation type="journal article" date="2014" name="PLoS ONE">
        <title>Physiological and genomic features of a novel sulfur-oxidizing gammaproteobacterium belonging to a previously uncultivated symbiotic lineage isolated from a hydrothermal vent.</title>
        <authorList>
            <person name="Nunoura T."/>
            <person name="Takaki Y."/>
            <person name="Kazama H."/>
            <person name="Kakuta J."/>
            <person name="Shimamura S."/>
            <person name="Makita H."/>
            <person name="Hirai M."/>
            <person name="Miyazaki M."/>
            <person name="Takai K."/>
        </authorList>
    </citation>
    <scope>NUCLEOTIDE SEQUENCE [LARGE SCALE GENOMIC DNA]</scope>
    <source>
        <strain evidence="22 23">Hiromi1</strain>
    </source>
</reference>
<evidence type="ECO:0000256" key="5">
    <source>
        <dbReference type="ARBA" id="ARBA00022603"/>
    </source>
</evidence>
<comment type="catalytic activity">
    <reaction evidence="14 18">
        <text>Typically cleaves a -Gly-|-Phe- bond to release an N-terminal, basic peptide of 5-8 residues from type IV prepilin, and then N-methylates the new N-terminal amino group, the methyl donor being S-adenosyl-L-methionine.</text>
        <dbReference type="EC" id="3.4.23.43"/>
    </reaction>
</comment>
<dbReference type="GO" id="GO:0008168">
    <property type="term" value="F:methyltransferase activity"/>
    <property type="evidence" value="ECO:0007669"/>
    <property type="project" value="UniProtKB-KW"/>
</dbReference>
<dbReference type="PRINTS" id="PR00864">
    <property type="entry name" value="PREPILNPTASE"/>
</dbReference>
<keyword evidence="4" id="KW-0997">Cell inner membrane</keyword>
<evidence type="ECO:0000256" key="9">
    <source>
        <dbReference type="ARBA" id="ARBA00022692"/>
    </source>
</evidence>
<keyword evidence="10 18" id="KW-0378">Hydrolase</keyword>
<dbReference type="PANTHER" id="PTHR30487:SF0">
    <property type="entry name" value="PREPILIN LEADER PEPTIDASE_N-METHYLTRANSFERASE-RELATED"/>
    <property type="match status" value="1"/>
</dbReference>
<feature type="transmembrane region" description="Helical" evidence="19">
    <location>
        <begin position="12"/>
        <end position="32"/>
    </location>
</feature>
<dbReference type="EC" id="3.4.23.43" evidence="15 18"/>
<dbReference type="RefSeq" id="WP_041065300.1">
    <property type="nucleotide sequence ID" value="NZ_AP012273.1"/>
</dbReference>
<dbReference type="FunFam" id="1.20.120.1220:FF:000001">
    <property type="entry name" value="Type 4 prepilin-like proteins leader peptide-processing enzyme"/>
    <property type="match status" value="1"/>
</dbReference>
<comment type="subcellular location">
    <subcellularLocation>
        <location evidence="1">Cell inner membrane</location>
        <topology evidence="1">Multi-pass membrane protein</topology>
    </subcellularLocation>
    <subcellularLocation>
        <location evidence="18">Cell membrane</location>
        <topology evidence="18">Multi-pass membrane protein</topology>
    </subcellularLocation>
</comment>
<proteinExistence type="inferred from homology"/>
<evidence type="ECO:0000256" key="19">
    <source>
        <dbReference type="SAM" id="Phobius"/>
    </source>
</evidence>
<evidence type="ECO:0000256" key="15">
    <source>
        <dbReference type="ARBA" id="ARBA00067082"/>
    </source>
</evidence>
<dbReference type="AlphaFoldDB" id="A0A7U6GH29"/>
<feature type="transmembrane region" description="Helical" evidence="19">
    <location>
        <begin position="106"/>
        <end position="126"/>
    </location>
</feature>
<evidence type="ECO:0000256" key="8">
    <source>
        <dbReference type="ARBA" id="ARBA00022691"/>
    </source>
</evidence>
<protein>
    <recommendedName>
        <fullName evidence="16 18">Prepilin leader peptidase/N-methyltransferase</fullName>
        <ecNumber evidence="18">2.1.1.-</ecNumber>
        <ecNumber evidence="15 18">3.4.23.43</ecNumber>
    </recommendedName>
</protein>
<evidence type="ECO:0000256" key="2">
    <source>
        <dbReference type="ARBA" id="ARBA00005801"/>
    </source>
</evidence>
<dbReference type="KEGG" id="tbn:TBH_C0574"/>
<keyword evidence="3" id="KW-1003">Cell membrane</keyword>
<feature type="transmembrane region" description="Helical" evidence="19">
    <location>
        <begin position="232"/>
        <end position="252"/>
    </location>
</feature>
<feature type="transmembrane region" description="Helical" evidence="19">
    <location>
        <begin position="182"/>
        <end position="203"/>
    </location>
</feature>